<comment type="similarity">
    <text evidence="1 5">Belongs to the FlgD family.</text>
</comment>
<dbReference type="PATRIC" id="fig|652.5.peg.1701"/>
<feature type="region of interest" description="Disordered" evidence="6">
    <location>
        <begin position="190"/>
        <end position="212"/>
    </location>
</feature>
<organism evidence="9 10">
    <name type="scientific">Aeromonas schubertii</name>
    <dbReference type="NCBI Taxonomy" id="652"/>
    <lineage>
        <taxon>Bacteria</taxon>
        <taxon>Pseudomonadati</taxon>
        <taxon>Pseudomonadota</taxon>
        <taxon>Gammaproteobacteria</taxon>
        <taxon>Aeromonadales</taxon>
        <taxon>Aeromonadaceae</taxon>
        <taxon>Aeromonas</taxon>
    </lineage>
</organism>
<dbReference type="AlphaFoldDB" id="A0A0S2SM85"/>
<evidence type="ECO:0000256" key="3">
    <source>
        <dbReference type="ARBA" id="ARBA00022795"/>
    </source>
</evidence>
<sequence>MKMLTMQLSYQDPFKPVDNSQMIAQMSSMATTDGINRLNTAIGGLNSVMTSSQALQASSLVGQQVLVPSDTGYLQEGGAINGVIAVGDHASNLKVTIKNESGQVVREIGMAGEHKGNVDFAWDGKDKDGKALPAGKYQVTVSGTVNNKVETFPALTYAKVDSVTLGNANNPTLVNLKGLGPIRLTDILQISGNSSGTPTTPPESNNGSSRTL</sequence>
<comment type="function">
    <text evidence="4 5">Required for flagellar hook formation. May act as a scaffolding protein.</text>
</comment>
<dbReference type="InterPro" id="IPR025963">
    <property type="entry name" value="FLgD_Tudor"/>
</dbReference>
<gene>
    <name evidence="9" type="ORF">WL1483_3235</name>
</gene>
<evidence type="ECO:0000256" key="4">
    <source>
        <dbReference type="ARBA" id="ARBA00024746"/>
    </source>
</evidence>
<evidence type="ECO:0000259" key="8">
    <source>
        <dbReference type="Pfam" id="PF13861"/>
    </source>
</evidence>
<evidence type="ECO:0000256" key="6">
    <source>
        <dbReference type="SAM" id="MobiDB-lite"/>
    </source>
</evidence>
<dbReference type="Gene3D" id="2.30.30.910">
    <property type="match status" value="1"/>
</dbReference>
<dbReference type="GO" id="GO:0044781">
    <property type="term" value="P:bacterial-type flagellum organization"/>
    <property type="evidence" value="ECO:0007669"/>
    <property type="project" value="UniProtKB-UniRule"/>
</dbReference>
<evidence type="ECO:0000256" key="5">
    <source>
        <dbReference type="RuleBase" id="RU362076"/>
    </source>
</evidence>
<reference evidence="9 10" key="2">
    <citation type="journal article" date="2016" name="Genome Announc.">
        <title>Complete Genome Sequence of the Highly Virulent Aeromonas schubertii Strain WL1483, Isolated from Diseased Snakehead Fish (Channa argus) in China.</title>
        <authorList>
            <person name="Liu L."/>
            <person name="Li N."/>
            <person name="Zhang D."/>
            <person name="Fu X."/>
            <person name="Shi C."/>
            <person name="Lin Q."/>
            <person name="Hao G."/>
        </authorList>
    </citation>
    <scope>NUCLEOTIDE SEQUENCE [LARGE SCALE GENOMIC DNA]</scope>
    <source>
        <strain evidence="9 10">WL1483</strain>
    </source>
</reference>
<feature type="domain" description="FlgD/Vpr Ig-like" evidence="7">
    <location>
        <begin position="77"/>
        <end position="144"/>
    </location>
</feature>
<dbReference type="InterPro" id="IPR025965">
    <property type="entry name" value="FlgD/Vpr_Ig-like"/>
</dbReference>
<evidence type="ECO:0000259" key="7">
    <source>
        <dbReference type="Pfam" id="PF13860"/>
    </source>
</evidence>
<dbReference type="KEGG" id="asr:WL1483_3235"/>
<keyword evidence="9" id="KW-0966">Cell projection</keyword>
<evidence type="ECO:0000313" key="10">
    <source>
        <dbReference type="Proteomes" id="UP000058114"/>
    </source>
</evidence>
<dbReference type="Pfam" id="PF13861">
    <property type="entry name" value="FLgD_tudor"/>
    <property type="match status" value="1"/>
</dbReference>
<dbReference type="Pfam" id="PF13860">
    <property type="entry name" value="FlgD_ig"/>
    <property type="match status" value="1"/>
</dbReference>
<keyword evidence="3 5" id="KW-1005">Bacterial flagellum biogenesis</keyword>
<dbReference type="EMBL" id="CP013067">
    <property type="protein sequence ID" value="ALP42654.1"/>
    <property type="molecule type" value="Genomic_DNA"/>
</dbReference>
<dbReference type="Pfam" id="PF03963">
    <property type="entry name" value="FlgD"/>
    <property type="match status" value="1"/>
</dbReference>
<protein>
    <recommendedName>
        <fullName evidence="2 5">Basal-body rod modification protein FlgD</fullName>
    </recommendedName>
</protein>
<reference evidence="10" key="1">
    <citation type="submission" date="2015-10" db="EMBL/GenBank/DDBJ databases">
        <title>Complete Genome Sequence of Aeromonas schubertii strain WL1483.</title>
        <authorList>
            <person name="Liu L."/>
        </authorList>
    </citation>
    <scope>NUCLEOTIDE SEQUENCE [LARGE SCALE GENOMIC DNA]</scope>
    <source>
        <strain evidence="10">WL1483</strain>
    </source>
</reference>
<evidence type="ECO:0000256" key="1">
    <source>
        <dbReference type="ARBA" id="ARBA00010577"/>
    </source>
</evidence>
<dbReference type="Gene3D" id="2.60.40.4070">
    <property type="match status" value="1"/>
</dbReference>
<dbReference type="Proteomes" id="UP000058114">
    <property type="component" value="Chromosome"/>
</dbReference>
<evidence type="ECO:0000256" key="2">
    <source>
        <dbReference type="ARBA" id="ARBA00016013"/>
    </source>
</evidence>
<evidence type="ECO:0000313" key="9">
    <source>
        <dbReference type="EMBL" id="ALP42654.1"/>
    </source>
</evidence>
<proteinExistence type="inferred from homology"/>
<accession>A0A0S2SM85</accession>
<keyword evidence="9" id="KW-0282">Flagellum</keyword>
<dbReference type="InterPro" id="IPR005648">
    <property type="entry name" value="FlgD"/>
</dbReference>
<keyword evidence="9" id="KW-0969">Cilium</keyword>
<name>A0A0S2SM85_9GAMM</name>
<feature type="domain" description="FlgD Tudor-like" evidence="8">
    <location>
        <begin position="52"/>
        <end position="187"/>
    </location>
</feature>